<evidence type="ECO:0000313" key="2">
    <source>
        <dbReference type="Proteomes" id="UP000268084"/>
    </source>
</evidence>
<protein>
    <submittedName>
        <fullName evidence="1">3-methyladenine DNA glycosylase</fullName>
    </submittedName>
</protein>
<dbReference type="AlphaFoldDB" id="A0A3G8ZQM9"/>
<reference evidence="1 2" key="2">
    <citation type="submission" date="2018-12" db="EMBL/GenBank/DDBJ databases">
        <title>Nakamurella antarcticus sp. nov., isolated from Antarctica South Shetland Islands soil.</title>
        <authorList>
            <person name="Peng F."/>
        </authorList>
    </citation>
    <scope>NUCLEOTIDE SEQUENCE [LARGE SCALE GENOMIC DNA]</scope>
    <source>
        <strain evidence="1 2">S14-144</strain>
    </source>
</reference>
<dbReference type="EMBL" id="CP034170">
    <property type="protein sequence ID" value="AZI59612.1"/>
    <property type="molecule type" value="Genomic_DNA"/>
</dbReference>
<proteinExistence type="predicted"/>
<evidence type="ECO:0000313" key="1">
    <source>
        <dbReference type="EMBL" id="AZI59612.1"/>
    </source>
</evidence>
<dbReference type="RefSeq" id="WP_124800516.1">
    <property type="nucleotide sequence ID" value="NZ_CP034170.1"/>
</dbReference>
<dbReference type="Proteomes" id="UP000268084">
    <property type="component" value="Chromosome"/>
</dbReference>
<dbReference type="OrthoDB" id="9790578at2"/>
<dbReference type="KEGG" id="nak:EH165_12950"/>
<sequence>MKRIPRAVWRAQQQAHEALVDTLTQGQRDRSRAGKSHPVEDFLFTYYALRPAQLRVWHPGAGVALIDADEYDAKRFYTTRIVDGVSLTWVNTAEIATARSGLVALIAGLLPATAEAPAQFGCFGLHEWAMVHRQTDADRRHETWPLRLSAAETDAVVESHQIKCSHYDAFRFFTPSSRRLNLLQPTVESREQLEQPGCLHATMDLYKWAYKLSPAVQSDLLIECFLLARRVREWDMRASPYDLSSLGYEPVAIETAEGKAAYVAMQREFAELGQVLRRRLIQALTEAGLIPVP</sequence>
<organism evidence="1 2">
    <name type="scientific">Nakamurella antarctica</name>
    <dbReference type="NCBI Taxonomy" id="1902245"/>
    <lineage>
        <taxon>Bacteria</taxon>
        <taxon>Bacillati</taxon>
        <taxon>Actinomycetota</taxon>
        <taxon>Actinomycetes</taxon>
        <taxon>Nakamurellales</taxon>
        <taxon>Nakamurellaceae</taxon>
        <taxon>Nakamurella</taxon>
    </lineage>
</organism>
<keyword evidence="2" id="KW-1185">Reference proteome</keyword>
<reference evidence="1 2" key="1">
    <citation type="submission" date="2018-11" db="EMBL/GenBank/DDBJ databases">
        <authorList>
            <person name="Da X."/>
        </authorList>
    </citation>
    <scope>NUCLEOTIDE SEQUENCE [LARGE SCALE GENOMIC DNA]</scope>
    <source>
        <strain evidence="1 2">S14-144</strain>
    </source>
</reference>
<accession>A0A3G8ZQM9</accession>
<gene>
    <name evidence="1" type="ORF">EH165_12950</name>
</gene>
<name>A0A3G8ZQM9_9ACTN</name>